<dbReference type="Pfam" id="PF17900">
    <property type="entry name" value="Peptidase_M1_N"/>
    <property type="match status" value="1"/>
</dbReference>
<accession>A0A182I850</accession>
<keyword evidence="10 17" id="KW-0862">Zinc</keyword>
<dbReference type="Gene3D" id="2.60.40.1730">
    <property type="entry name" value="tricorn interacting facor f3 domain"/>
    <property type="match status" value="1"/>
</dbReference>
<dbReference type="GO" id="GO:0043171">
    <property type="term" value="P:peptide catabolic process"/>
    <property type="evidence" value="ECO:0007669"/>
    <property type="project" value="TreeGrafter"/>
</dbReference>
<sequence length="939" mass="106530">MRLHLLCGVFLIGLHSAAIAAHPKVQHSERKLNTLDPVSLQEVAAQELRYRLPSYIVPTHYKLYLETQVHTGNRSYSGSVDIHLDIRQQAKTIYVHQRGLRITSNELYASNPNTNLTFLETLRYTEDAEREFAVFAIRRALAPAPYVLHLDFEGELRVDDDGFYLSSYLDANGTRKYVASTQFQAISARAAFPCLDEPALKATVELGIKHHPSYKAVSNMPIFAEAGDLDGNVVTYFETTPRMSIYLLAFLVSDFLYTENEAAAQRVYARPNAINQTLYALEAGVRIMDALDEHIGLPYRSYMPKVDQVALTQFSAGAMENWGLCKYREEVLLFEPGVTTYRAQTTITTIIAHEYVHQWFGNVITNEWWSYLWLNEGFATLYEFLGADMAYPERQYRDLFNVQVVQRVLITDAAESTRPMTFSRGATFNAILSLFDNVAYSKGGSVLQMFRLLLPDAAWRQMLRTYVQGNEFGTVNTDNFVAALTEAFDGVVSLPEGTDVERFVHSWVNQAGYPVLEVRRSYRGEMILSQDRFYGNKIVNNDFTVWVIPYTMMEQGDAQDALFEWQWMTSKAVRVPSSTPNDEWILVNVNQTGFYRVNYDPSNWYMLIRTLLEDTAAIPMHSRAQLIDDSFHLARSNRLDLEIALELLGYVRHEREYPPWEAANRVLSYFHGRMRGQPDYILYELFVDTLIGDVFVTLDITTVAPDERLLEKYLRQVISSWACRMEIESCLTATRDALEREVFDAEPVHPDVSAVVYCYGLRTAPTVAFQYLFGKLLGSDNRGERQLLINALGCANDTEQLSSYLLAAIGGELQVNFNAEERLSILQSVLSSRQGVDALIEFLTENYTYVVSLLGPNALASLVQSIATSTNTLDEEQMLIALLEQLNSVLPASVSASARTTASINLAWPSTREGLLLRYFLERYNFQPVQSDTVLQPDA</sequence>
<evidence type="ECO:0000256" key="12">
    <source>
        <dbReference type="ARBA" id="ARBA00023136"/>
    </source>
</evidence>
<dbReference type="FunFam" id="2.60.40.1730:FF:000013">
    <property type="entry name" value="Aminopeptidase"/>
    <property type="match status" value="1"/>
</dbReference>
<dbReference type="GO" id="GO:0005886">
    <property type="term" value="C:plasma membrane"/>
    <property type="evidence" value="ECO:0007669"/>
    <property type="project" value="UniProtKB-SubCell"/>
</dbReference>
<reference evidence="23" key="1">
    <citation type="submission" date="2022-08" db="UniProtKB">
        <authorList>
            <consortium name="EnsemblMetazoa"/>
        </authorList>
    </citation>
    <scope>IDENTIFICATION</scope>
    <source>
        <strain evidence="23">Dongola</strain>
    </source>
</reference>
<evidence type="ECO:0000256" key="8">
    <source>
        <dbReference type="ARBA" id="ARBA00022729"/>
    </source>
</evidence>
<feature type="binding site" evidence="17">
    <location>
        <position position="376"/>
    </location>
    <ligand>
        <name>Zn(2+)</name>
        <dbReference type="ChEBI" id="CHEBI:29105"/>
        <note>catalytic</note>
    </ligand>
</feature>
<feature type="binding site" evidence="17">
    <location>
        <position position="357"/>
    </location>
    <ligand>
        <name>Zn(2+)</name>
        <dbReference type="ChEBI" id="CHEBI:29105"/>
        <note>catalytic</note>
    </ligand>
</feature>
<feature type="domain" description="Aminopeptidase N-like N-terminal" evidence="22">
    <location>
        <begin position="57"/>
        <end position="247"/>
    </location>
</feature>
<protein>
    <recommendedName>
        <fullName evidence="19">Aminopeptidase</fullName>
        <ecNumber evidence="19">3.4.11.-</ecNumber>
    </recommendedName>
</protein>
<keyword evidence="24" id="KW-1185">Reference proteome</keyword>
<evidence type="ECO:0000256" key="18">
    <source>
        <dbReference type="PIRSR" id="PIRSR634016-4"/>
    </source>
</evidence>
<keyword evidence="13" id="KW-1015">Disulfide bond</keyword>
<dbReference type="InterPro" id="IPR014782">
    <property type="entry name" value="Peptidase_M1_dom"/>
</dbReference>
<dbReference type="GO" id="GO:0005615">
    <property type="term" value="C:extracellular space"/>
    <property type="evidence" value="ECO:0007669"/>
    <property type="project" value="TreeGrafter"/>
</dbReference>
<evidence type="ECO:0000256" key="5">
    <source>
        <dbReference type="ARBA" id="ARBA00022622"/>
    </source>
</evidence>
<dbReference type="Proteomes" id="UP000075840">
    <property type="component" value="Unassembled WGS sequence"/>
</dbReference>
<keyword evidence="6 19" id="KW-0645">Protease</keyword>
<evidence type="ECO:0000256" key="10">
    <source>
        <dbReference type="ARBA" id="ARBA00022833"/>
    </source>
</evidence>
<feature type="domain" description="ERAP1-like C-terminal" evidence="21">
    <location>
        <begin position="584"/>
        <end position="886"/>
    </location>
</feature>
<dbReference type="Gene3D" id="1.10.390.10">
    <property type="entry name" value="Neutral Protease Domain 2"/>
    <property type="match status" value="1"/>
</dbReference>
<dbReference type="GO" id="GO:0070006">
    <property type="term" value="F:metalloaminopeptidase activity"/>
    <property type="evidence" value="ECO:0007669"/>
    <property type="project" value="TreeGrafter"/>
</dbReference>
<evidence type="ECO:0000256" key="4">
    <source>
        <dbReference type="ARBA" id="ARBA00022475"/>
    </source>
</evidence>
<keyword evidence="12" id="KW-0472">Membrane</keyword>
<evidence type="ECO:0000256" key="1">
    <source>
        <dbReference type="ARBA" id="ARBA00000098"/>
    </source>
</evidence>
<dbReference type="EMBL" id="APCN01002629">
    <property type="status" value="NOT_ANNOTATED_CDS"/>
    <property type="molecule type" value="Genomic_DNA"/>
</dbReference>
<evidence type="ECO:0000256" key="19">
    <source>
        <dbReference type="RuleBase" id="RU364040"/>
    </source>
</evidence>
<dbReference type="PRINTS" id="PR00756">
    <property type="entry name" value="ALADIPTASE"/>
</dbReference>
<evidence type="ECO:0000256" key="13">
    <source>
        <dbReference type="ARBA" id="ARBA00023157"/>
    </source>
</evidence>
<keyword evidence="9 19" id="KW-0378">Hydrolase</keyword>
<comment type="similarity">
    <text evidence="3 19">Belongs to the peptidase M1 family.</text>
</comment>
<dbReference type="Pfam" id="PF01433">
    <property type="entry name" value="Peptidase_M1"/>
    <property type="match status" value="1"/>
</dbReference>
<dbReference type="GO" id="GO:0016285">
    <property type="term" value="F:alanyl aminopeptidase activity"/>
    <property type="evidence" value="ECO:0007669"/>
    <property type="project" value="UniProtKB-EC"/>
</dbReference>
<organism evidence="23 24">
    <name type="scientific">Anopheles arabiensis</name>
    <name type="common">Mosquito</name>
    <dbReference type="NCBI Taxonomy" id="7173"/>
    <lineage>
        <taxon>Eukaryota</taxon>
        <taxon>Metazoa</taxon>
        <taxon>Ecdysozoa</taxon>
        <taxon>Arthropoda</taxon>
        <taxon>Hexapoda</taxon>
        <taxon>Insecta</taxon>
        <taxon>Pterygota</taxon>
        <taxon>Neoptera</taxon>
        <taxon>Endopterygota</taxon>
        <taxon>Diptera</taxon>
        <taxon>Nematocera</taxon>
        <taxon>Culicoidea</taxon>
        <taxon>Culicidae</taxon>
        <taxon>Anophelinae</taxon>
        <taxon>Anopheles</taxon>
    </lineage>
</organism>
<feature type="active site" description="Proton acceptor" evidence="16">
    <location>
        <position position="354"/>
    </location>
</feature>
<keyword evidence="11 19" id="KW-0482">Metalloprotease</keyword>
<feature type="domain" description="Peptidase M1 membrane alanine aminopeptidase" evidence="20">
    <location>
        <begin position="279"/>
        <end position="507"/>
    </location>
</feature>
<name>A0A182I850_ANOAR</name>
<dbReference type="InterPro" id="IPR024571">
    <property type="entry name" value="ERAP1-like_C_dom"/>
</dbReference>
<evidence type="ECO:0000256" key="14">
    <source>
        <dbReference type="ARBA" id="ARBA00023180"/>
    </source>
</evidence>
<dbReference type="EnsemblMetazoa" id="AARA009760-RA">
    <property type="protein sequence ID" value="AARA009760-PA"/>
    <property type="gene ID" value="AARA009760"/>
</dbReference>
<dbReference type="AlphaFoldDB" id="A0A182I850"/>
<dbReference type="GO" id="GO:0098552">
    <property type="term" value="C:side of membrane"/>
    <property type="evidence" value="ECO:0007669"/>
    <property type="project" value="UniProtKB-KW"/>
</dbReference>
<dbReference type="SUPFAM" id="SSF63737">
    <property type="entry name" value="Leukotriene A4 hydrolase N-terminal domain"/>
    <property type="match status" value="1"/>
</dbReference>
<dbReference type="InterPro" id="IPR042097">
    <property type="entry name" value="Aminopeptidase_N-like_N_sf"/>
</dbReference>
<dbReference type="VEuPathDB" id="VectorBase:AARA009760"/>
<dbReference type="FunFam" id="1.25.50.20:FF:000001">
    <property type="entry name" value="Aminopeptidase"/>
    <property type="match status" value="1"/>
</dbReference>
<dbReference type="CDD" id="cd09601">
    <property type="entry name" value="M1_APN-Q_like"/>
    <property type="match status" value="1"/>
</dbReference>
<comment type="subcellular location">
    <subcellularLocation>
        <location evidence="2">Cell membrane</location>
        <topology evidence="2">Lipid-anchor</topology>
        <topology evidence="2">GPI-anchor</topology>
    </subcellularLocation>
</comment>
<dbReference type="GO" id="GO:0006508">
    <property type="term" value="P:proteolysis"/>
    <property type="evidence" value="ECO:0007669"/>
    <property type="project" value="UniProtKB-KW"/>
</dbReference>
<evidence type="ECO:0000256" key="7">
    <source>
        <dbReference type="ARBA" id="ARBA00022723"/>
    </source>
</evidence>
<dbReference type="PANTHER" id="PTHR11533">
    <property type="entry name" value="PROTEASE M1 ZINC METALLOPROTEASE"/>
    <property type="match status" value="1"/>
</dbReference>
<dbReference type="VEuPathDB" id="VectorBase:AARA21_013361"/>
<dbReference type="GO" id="GO:0042277">
    <property type="term" value="F:peptide binding"/>
    <property type="evidence" value="ECO:0007669"/>
    <property type="project" value="TreeGrafter"/>
</dbReference>
<evidence type="ECO:0000313" key="24">
    <source>
        <dbReference type="Proteomes" id="UP000075840"/>
    </source>
</evidence>
<comment type="catalytic activity">
    <reaction evidence="1">
        <text>Release of an N-terminal amino acid, Xaa-|-Yaa- from a peptide, amide or arylamide. Xaa is preferably Ala, but may be most amino acids including Pro (slow action). When a terminal hydrophobic residue is followed by a prolyl residue, the two may be released as an intact Xaa-Pro dipeptide.</text>
        <dbReference type="EC" id="3.4.11.2"/>
    </reaction>
</comment>
<dbReference type="GO" id="GO:0008270">
    <property type="term" value="F:zinc ion binding"/>
    <property type="evidence" value="ECO:0007669"/>
    <property type="project" value="UniProtKB-UniRule"/>
</dbReference>
<feature type="binding site" evidence="17">
    <location>
        <position position="353"/>
    </location>
    <ligand>
        <name>Zn(2+)</name>
        <dbReference type="ChEBI" id="CHEBI:29105"/>
        <note>catalytic</note>
    </ligand>
</feature>
<evidence type="ECO:0000256" key="17">
    <source>
        <dbReference type="PIRSR" id="PIRSR634016-3"/>
    </source>
</evidence>
<keyword evidence="8" id="KW-0732">Signal</keyword>
<comment type="cofactor">
    <cofactor evidence="17 19">
        <name>Zn(2+)</name>
        <dbReference type="ChEBI" id="CHEBI:29105"/>
    </cofactor>
    <text evidence="17 19">Binds 1 zinc ion per subunit.</text>
</comment>
<dbReference type="SUPFAM" id="SSF55486">
    <property type="entry name" value="Metalloproteases ('zincins'), catalytic domain"/>
    <property type="match status" value="1"/>
</dbReference>
<dbReference type="Pfam" id="PF11838">
    <property type="entry name" value="ERAP1_C"/>
    <property type="match status" value="1"/>
</dbReference>
<evidence type="ECO:0000259" key="20">
    <source>
        <dbReference type="Pfam" id="PF01433"/>
    </source>
</evidence>
<evidence type="ECO:0000256" key="15">
    <source>
        <dbReference type="ARBA" id="ARBA00023288"/>
    </source>
</evidence>
<evidence type="ECO:0000259" key="22">
    <source>
        <dbReference type="Pfam" id="PF17900"/>
    </source>
</evidence>
<keyword evidence="15" id="KW-0449">Lipoprotein</keyword>
<evidence type="ECO:0000256" key="9">
    <source>
        <dbReference type="ARBA" id="ARBA00022801"/>
    </source>
</evidence>
<keyword evidence="7 17" id="KW-0479">Metal-binding</keyword>
<dbReference type="Gene3D" id="1.25.50.20">
    <property type="match status" value="1"/>
</dbReference>
<evidence type="ECO:0000313" key="23">
    <source>
        <dbReference type="EnsemblMetazoa" id="AARA009760-PA"/>
    </source>
</evidence>
<dbReference type="Gene3D" id="2.60.40.1910">
    <property type="match status" value="1"/>
</dbReference>
<keyword evidence="19" id="KW-0031">Aminopeptidase</keyword>
<evidence type="ECO:0000256" key="2">
    <source>
        <dbReference type="ARBA" id="ARBA00004609"/>
    </source>
</evidence>
<evidence type="ECO:0000256" key="6">
    <source>
        <dbReference type="ARBA" id="ARBA00022670"/>
    </source>
</evidence>
<feature type="site" description="Transition state stabilizer" evidence="18">
    <location>
        <position position="440"/>
    </location>
</feature>
<dbReference type="GO" id="GO:0005737">
    <property type="term" value="C:cytoplasm"/>
    <property type="evidence" value="ECO:0007669"/>
    <property type="project" value="TreeGrafter"/>
</dbReference>
<dbReference type="InterPro" id="IPR027268">
    <property type="entry name" value="Peptidase_M4/M1_CTD_sf"/>
</dbReference>
<dbReference type="InterPro" id="IPR050344">
    <property type="entry name" value="Peptidase_M1_aminopeptidases"/>
</dbReference>
<dbReference type="InterPro" id="IPR034016">
    <property type="entry name" value="M1_APN-typ"/>
</dbReference>
<keyword evidence="5" id="KW-0336">GPI-anchor</keyword>
<keyword evidence="4" id="KW-1003">Cell membrane</keyword>
<proteinExistence type="inferred from homology"/>
<keyword evidence="14" id="KW-0325">Glycoprotein</keyword>
<dbReference type="PANTHER" id="PTHR11533:SF290">
    <property type="entry name" value="AMINOPEPTIDASE"/>
    <property type="match status" value="1"/>
</dbReference>
<dbReference type="InterPro" id="IPR045357">
    <property type="entry name" value="Aminopeptidase_N-like_N"/>
</dbReference>
<evidence type="ECO:0000256" key="16">
    <source>
        <dbReference type="PIRSR" id="PIRSR634016-1"/>
    </source>
</evidence>
<dbReference type="FunFam" id="1.10.390.10:FF:000019">
    <property type="entry name" value="Aminopeptidase"/>
    <property type="match status" value="1"/>
</dbReference>
<dbReference type="EC" id="3.4.11.-" evidence="19"/>
<evidence type="ECO:0000259" key="21">
    <source>
        <dbReference type="Pfam" id="PF11838"/>
    </source>
</evidence>
<evidence type="ECO:0000256" key="3">
    <source>
        <dbReference type="ARBA" id="ARBA00010136"/>
    </source>
</evidence>
<dbReference type="InterPro" id="IPR001930">
    <property type="entry name" value="Peptidase_M1"/>
</dbReference>
<dbReference type="FunFam" id="2.60.40.1910:FF:000008">
    <property type="entry name" value="Aminopeptidase"/>
    <property type="match status" value="1"/>
</dbReference>
<evidence type="ECO:0000256" key="11">
    <source>
        <dbReference type="ARBA" id="ARBA00023049"/>
    </source>
</evidence>